<dbReference type="InterPro" id="IPR006452">
    <property type="entry name" value="Formate_DH_accessory"/>
</dbReference>
<evidence type="ECO:0000313" key="7">
    <source>
        <dbReference type="Proteomes" id="UP000268908"/>
    </source>
</evidence>
<evidence type="ECO:0000256" key="2">
    <source>
        <dbReference type="HAMAP-Rule" id="MF_00611"/>
    </source>
</evidence>
<dbReference type="AlphaFoldDB" id="A0A497XEJ8"/>
<proteinExistence type="inferred from homology"/>
<comment type="similarity">
    <text evidence="2">Belongs to the FdhE family.</text>
</comment>
<evidence type="ECO:0000256" key="1">
    <source>
        <dbReference type="ARBA" id="ARBA00022490"/>
    </source>
</evidence>
<dbReference type="GO" id="GO:0008199">
    <property type="term" value="F:ferric iron binding"/>
    <property type="evidence" value="ECO:0007669"/>
    <property type="project" value="TreeGrafter"/>
</dbReference>
<dbReference type="PANTHER" id="PTHR37689:SF1">
    <property type="entry name" value="PROTEIN FDHE"/>
    <property type="match status" value="1"/>
</dbReference>
<dbReference type="InterPro" id="IPR056774">
    <property type="entry name" value="FdhE_N"/>
</dbReference>
<comment type="subcellular location">
    <subcellularLocation>
        <location evidence="2">Cytoplasm</location>
    </subcellularLocation>
</comment>
<feature type="domain" description="FdhE central" evidence="4">
    <location>
        <begin position="187"/>
        <end position="229"/>
    </location>
</feature>
<dbReference type="EMBL" id="RCCI01000005">
    <property type="protein sequence ID" value="RLJ65383.1"/>
    <property type="molecule type" value="Genomic_DNA"/>
</dbReference>
<dbReference type="OrthoDB" id="9794151at2"/>
<comment type="caution">
    <text evidence="6">The sequence shown here is derived from an EMBL/GenBank/DDBJ whole genome shotgun (WGS) entry which is preliminary data.</text>
</comment>
<dbReference type="InterPro" id="IPR024064">
    <property type="entry name" value="FdhE-like_sf"/>
</dbReference>
<sequence length="313" mass="32779">MTPSIQTTPTIQIKSAAEPPAVIAPDAGSVFATRARRFEQLADGHVLADWLKFLATLTRAQHAALQSLPALPLPDAAALARAREHRMPPLPAQSWPRDAAWHAVLRQLVETVTPAAPESARGDLARLAALPPADLEAPAERVLHTELYGADAALLPYVGAALQVLWTGAAAQLGASRGIAALDVPGVCPCCGFLPVASVVRNAGAGENTVANLRYLHCALCNTEWNLVRVKCAACDATEGIAYRELAGDAVKRPGAVRAETCDSCKSYLKVVYQEKGGVDPVADDLATLALDILVDEAGYARAGPNLLLVPGG</sequence>
<keyword evidence="1 2" id="KW-0963">Cytoplasm</keyword>
<dbReference type="Proteomes" id="UP000268908">
    <property type="component" value="Unassembled WGS sequence"/>
</dbReference>
<organism evidence="6 7">
    <name type="scientific">Sulfurisoma sediminicola</name>
    <dbReference type="NCBI Taxonomy" id="1381557"/>
    <lineage>
        <taxon>Bacteria</taxon>
        <taxon>Pseudomonadati</taxon>
        <taxon>Pseudomonadota</taxon>
        <taxon>Betaproteobacteria</taxon>
        <taxon>Nitrosomonadales</taxon>
        <taxon>Sterolibacteriaceae</taxon>
        <taxon>Sulfurisoma</taxon>
    </lineage>
</organism>
<dbReference type="Gene3D" id="3.90.1670.10">
    <property type="entry name" value="FdhE-like domain"/>
    <property type="match status" value="1"/>
</dbReference>
<evidence type="ECO:0000313" key="6">
    <source>
        <dbReference type="EMBL" id="RLJ65383.1"/>
    </source>
</evidence>
<dbReference type="PANTHER" id="PTHR37689">
    <property type="entry name" value="PROTEIN FDHE"/>
    <property type="match status" value="1"/>
</dbReference>
<dbReference type="Pfam" id="PF04216">
    <property type="entry name" value="FdhE_N"/>
    <property type="match status" value="1"/>
</dbReference>
<protein>
    <recommendedName>
        <fullName evidence="2">Protein FdhE homolog</fullName>
    </recommendedName>
</protein>
<dbReference type="CDD" id="cd16341">
    <property type="entry name" value="FdhE"/>
    <property type="match status" value="1"/>
</dbReference>
<dbReference type="Pfam" id="PF24859">
    <property type="entry name" value="FdhE_central"/>
    <property type="match status" value="1"/>
</dbReference>
<keyword evidence="7" id="KW-1185">Reference proteome</keyword>
<dbReference type="SUPFAM" id="SSF144020">
    <property type="entry name" value="FdhE-like"/>
    <property type="match status" value="1"/>
</dbReference>
<dbReference type="InterPro" id="IPR056797">
    <property type="entry name" value="FdhE_central"/>
</dbReference>
<dbReference type="NCBIfam" id="TIGR01562">
    <property type="entry name" value="FdhE"/>
    <property type="match status" value="1"/>
</dbReference>
<dbReference type="GO" id="GO:0051604">
    <property type="term" value="P:protein maturation"/>
    <property type="evidence" value="ECO:0007669"/>
    <property type="project" value="TreeGrafter"/>
</dbReference>
<gene>
    <name evidence="2" type="primary">fdhE</name>
    <name evidence="6" type="ORF">DFR35_2048</name>
</gene>
<reference evidence="6 7" key="1">
    <citation type="submission" date="2018-10" db="EMBL/GenBank/DDBJ databases">
        <title>Genomic Encyclopedia of Type Strains, Phase IV (KMG-IV): sequencing the most valuable type-strain genomes for metagenomic binning, comparative biology and taxonomic classification.</title>
        <authorList>
            <person name="Goeker M."/>
        </authorList>
    </citation>
    <scope>NUCLEOTIDE SEQUENCE [LARGE SCALE GENOMIC DNA]</scope>
    <source>
        <strain evidence="6 7">DSM 26916</strain>
    </source>
</reference>
<evidence type="ECO:0000259" key="4">
    <source>
        <dbReference type="Pfam" id="PF24859"/>
    </source>
</evidence>
<dbReference type="InterPro" id="IPR056796">
    <property type="entry name" value="FdhE_C"/>
</dbReference>
<dbReference type="PIRSF" id="PIRSF018296">
    <property type="entry name" value="Format_dh_formtn"/>
    <property type="match status" value="1"/>
</dbReference>
<dbReference type="GO" id="GO:0005829">
    <property type="term" value="C:cytosol"/>
    <property type="evidence" value="ECO:0007669"/>
    <property type="project" value="TreeGrafter"/>
</dbReference>
<feature type="domain" description="FdhE C-terminal" evidence="5">
    <location>
        <begin position="230"/>
        <end position="309"/>
    </location>
</feature>
<feature type="domain" description="FdhE N-terminal" evidence="3">
    <location>
        <begin position="19"/>
        <end position="176"/>
    </location>
</feature>
<accession>A0A497XEJ8</accession>
<comment type="function">
    <text evidence="2">Necessary for formate dehydrogenase activity.</text>
</comment>
<dbReference type="RefSeq" id="WP_121242173.1">
    <property type="nucleotide sequence ID" value="NZ_BHVV01000008.1"/>
</dbReference>
<name>A0A497XEJ8_9PROT</name>
<evidence type="ECO:0000259" key="5">
    <source>
        <dbReference type="Pfam" id="PF24860"/>
    </source>
</evidence>
<evidence type="ECO:0000259" key="3">
    <source>
        <dbReference type="Pfam" id="PF04216"/>
    </source>
</evidence>
<dbReference type="Pfam" id="PF24860">
    <property type="entry name" value="FdhE_C"/>
    <property type="match status" value="1"/>
</dbReference>
<dbReference type="HAMAP" id="MF_00611">
    <property type="entry name" value="FdeH"/>
    <property type="match status" value="1"/>
</dbReference>